<dbReference type="InterPro" id="IPR029066">
    <property type="entry name" value="PLP-binding_barrel"/>
</dbReference>
<evidence type="ECO:0000256" key="5">
    <source>
        <dbReference type="ARBA" id="ARBA00023235"/>
    </source>
</evidence>
<dbReference type="Pfam" id="PF01168">
    <property type="entry name" value="Ala_racemase_N"/>
    <property type="match status" value="1"/>
</dbReference>
<keyword evidence="4" id="KW-0663">Pyridoxal phosphate</keyword>
<evidence type="ECO:0000256" key="3">
    <source>
        <dbReference type="ARBA" id="ARBA00013089"/>
    </source>
</evidence>
<keyword evidence="5" id="KW-0413">Isomerase</keyword>
<comment type="catalytic activity">
    <reaction evidence="1">
        <text>L-alanine = D-alanine</text>
        <dbReference type="Rhea" id="RHEA:20249"/>
        <dbReference type="ChEBI" id="CHEBI:57416"/>
        <dbReference type="ChEBI" id="CHEBI:57972"/>
        <dbReference type="EC" id="5.1.1.1"/>
    </reaction>
</comment>
<dbReference type="Gene3D" id="2.40.37.10">
    <property type="entry name" value="Lyase, Ornithine Decarboxylase, Chain A, domain 1"/>
    <property type="match status" value="1"/>
</dbReference>
<dbReference type="Pfam" id="PF00842">
    <property type="entry name" value="Ala_racemase_C"/>
    <property type="match status" value="1"/>
</dbReference>
<evidence type="ECO:0000256" key="6">
    <source>
        <dbReference type="SAM" id="SignalP"/>
    </source>
</evidence>
<dbReference type="Proteomes" id="UP001500713">
    <property type="component" value="Unassembled WGS sequence"/>
</dbReference>
<organism evidence="8 9">
    <name type="scientific">Parasphingorhabdus litoris</name>
    <dbReference type="NCBI Taxonomy" id="394733"/>
    <lineage>
        <taxon>Bacteria</taxon>
        <taxon>Pseudomonadati</taxon>
        <taxon>Pseudomonadota</taxon>
        <taxon>Alphaproteobacteria</taxon>
        <taxon>Sphingomonadales</taxon>
        <taxon>Sphingomonadaceae</taxon>
        <taxon>Parasphingorhabdus</taxon>
    </lineage>
</organism>
<feature type="signal peptide" evidence="6">
    <location>
        <begin position="1"/>
        <end position="21"/>
    </location>
</feature>
<evidence type="ECO:0000259" key="7">
    <source>
        <dbReference type="SMART" id="SM01005"/>
    </source>
</evidence>
<dbReference type="InterPro" id="IPR009006">
    <property type="entry name" value="Ala_racemase/Decarboxylase_C"/>
</dbReference>
<keyword evidence="9" id="KW-1185">Reference proteome</keyword>
<dbReference type="InterPro" id="IPR001608">
    <property type="entry name" value="Ala_racemase_N"/>
</dbReference>
<dbReference type="PRINTS" id="PR00992">
    <property type="entry name" value="ALARACEMASE"/>
</dbReference>
<accession>A0ABP3JWI4</accession>
<dbReference type="PROSITE" id="PS51318">
    <property type="entry name" value="TAT"/>
    <property type="match status" value="1"/>
</dbReference>
<comment type="caution">
    <text evidence="8">The sequence shown here is derived from an EMBL/GenBank/DDBJ whole genome shotgun (WGS) entry which is preliminary data.</text>
</comment>
<dbReference type="PANTHER" id="PTHR30511">
    <property type="entry name" value="ALANINE RACEMASE"/>
    <property type="match status" value="1"/>
</dbReference>
<dbReference type="InterPro" id="IPR011079">
    <property type="entry name" value="Ala_racemase_C"/>
</dbReference>
<keyword evidence="6" id="KW-0732">Signal</keyword>
<name>A0ABP3JWI4_9SPHN</name>
<dbReference type="SUPFAM" id="SSF50621">
    <property type="entry name" value="Alanine racemase C-terminal domain-like"/>
    <property type="match status" value="1"/>
</dbReference>
<dbReference type="Gene3D" id="3.20.20.10">
    <property type="entry name" value="Alanine racemase"/>
    <property type="match status" value="1"/>
</dbReference>
<evidence type="ECO:0000313" key="8">
    <source>
        <dbReference type="EMBL" id="GAA0465566.1"/>
    </source>
</evidence>
<protein>
    <recommendedName>
        <fullName evidence="3">alanine racemase</fullName>
        <ecNumber evidence="3">5.1.1.1</ecNumber>
    </recommendedName>
</protein>
<sequence>MDKTRRGFLAGMAACAGGALSAGSANSTVAPRSKSVISNAANISRLRKGGSANSNDPWVEIDAQAFRNNVREVSRMAGGTPIMAPVKNNAYGLGDTVVGPLLASMPEVSRLACVRVSEGLALRAAGVRKPILNMSEVTEEEIEELVLNDIEITCWLDDAGERLDRVAKRLGKPIPVHFFIDTGLNREGMPYDRALPWMQDLARRPSVKVAGIYTMFIHDIEHDKVQLMRFNRLIAEARKEDIPLGLVHASPSYTTFYLPEARFDSVRSATALFGLYPDANAVSMADLKYVWRLRARIVRLEQLQRGETVGFGPKYTVEKPTTLALLPVGSTDGYPSSAVNNCKVMIGDHLYPVVGSMSSAHTIVDVSEKPDVSIGDVATLVDPDHKEIEPRAVAKQAGIGHYSLMSRLNALLPRKLV</sequence>
<dbReference type="InterPro" id="IPR006311">
    <property type="entry name" value="TAT_signal"/>
</dbReference>
<feature type="domain" description="Alanine racemase C-terminal" evidence="7">
    <location>
        <begin position="290"/>
        <end position="417"/>
    </location>
</feature>
<reference evidence="9" key="1">
    <citation type="journal article" date="2019" name="Int. J. Syst. Evol. Microbiol.">
        <title>The Global Catalogue of Microorganisms (GCM) 10K type strain sequencing project: providing services to taxonomists for standard genome sequencing and annotation.</title>
        <authorList>
            <consortium name="The Broad Institute Genomics Platform"/>
            <consortium name="The Broad Institute Genome Sequencing Center for Infectious Disease"/>
            <person name="Wu L."/>
            <person name="Ma J."/>
        </authorList>
    </citation>
    <scope>NUCLEOTIDE SEQUENCE [LARGE SCALE GENOMIC DNA]</scope>
    <source>
        <strain evidence="9">JCM 14162</strain>
    </source>
</reference>
<comment type="cofactor">
    <cofactor evidence="2">
        <name>pyridoxal 5'-phosphate</name>
        <dbReference type="ChEBI" id="CHEBI:597326"/>
    </cofactor>
</comment>
<dbReference type="InterPro" id="IPR000821">
    <property type="entry name" value="Ala_racemase"/>
</dbReference>
<gene>
    <name evidence="8" type="primary">alr_1</name>
    <name evidence="8" type="ORF">GCM10009096_02730</name>
</gene>
<dbReference type="NCBIfam" id="TIGR00492">
    <property type="entry name" value="alr"/>
    <property type="match status" value="1"/>
</dbReference>
<dbReference type="SMART" id="SM01005">
    <property type="entry name" value="Ala_racemase_C"/>
    <property type="match status" value="1"/>
</dbReference>
<dbReference type="SUPFAM" id="SSF51419">
    <property type="entry name" value="PLP-binding barrel"/>
    <property type="match status" value="1"/>
</dbReference>
<dbReference type="PANTHER" id="PTHR30511:SF0">
    <property type="entry name" value="ALANINE RACEMASE, CATABOLIC-RELATED"/>
    <property type="match status" value="1"/>
</dbReference>
<evidence type="ECO:0000256" key="4">
    <source>
        <dbReference type="ARBA" id="ARBA00022898"/>
    </source>
</evidence>
<evidence type="ECO:0000313" key="9">
    <source>
        <dbReference type="Proteomes" id="UP001500713"/>
    </source>
</evidence>
<proteinExistence type="predicted"/>
<dbReference type="EC" id="5.1.1.1" evidence="3"/>
<feature type="chain" id="PRO_5047004229" description="alanine racemase" evidence="6">
    <location>
        <begin position="22"/>
        <end position="417"/>
    </location>
</feature>
<dbReference type="CDD" id="cd00430">
    <property type="entry name" value="PLPDE_III_AR"/>
    <property type="match status" value="1"/>
</dbReference>
<evidence type="ECO:0000256" key="1">
    <source>
        <dbReference type="ARBA" id="ARBA00000316"/>
    </source>
</evidence>
<dbReference type="EMBL" id="BAAAEM010000002">
    <property type="protein sequence ID" value="GAA0465566.1"/>
    <property type="molecule type" value="Genomic_DNA"/>
</dbReference>
<evidence type="ECO:0000256" key="2">
    <source>
        <dbReference type="ARBA" id="ARBA00001933"/>
    </source>
</evidence>